<evidence type="ECO:0000256" key="1">
    <source>
        <dbReference type="ARBA" id="ARBA00023157"/>
    </source>
</evidence>
<dbReference type="InterPro" id="IPR036055">
    <property type="entry name" value="LDL_receptor-like_sf"/>
</dbReference>
<keyword evidence="7" id="KW-1185">Reference proteome</keyword>
<name>A0AAW0X670_CHEQU</name>
<gene>
    <name evidence="6" type="ORF">OTU49_005562</name>
</gene>
<comment type="caution">
    <text evidence="2">Lacks conserved residue(s) required for the propagation of feature annotation.</text>
</comment>
<dbReference type="EMBL" id="JARKIK010000048">
    <property type="protein sequence ID" value="KAK8735215.1"/>
    <property type="molecule type" value="Genomic_DNA"/>
</dbReference>
<feature type="domain" description="C-type lectin" evidence="5">
    <location>
        <begin position="175"/>
        <end position="329"/>
    </location>
</feature>
<dbReference type="SUPFAM" id="SSF57424">
    <property type="entry name" value="LDL receptor-like module"/>
    <property type="match status" value="1"/>
</dbReference>
<dbReference type="Pfam" id="PF00059">
    <property type="entry name" value="Lectin_C"/>
    <property type="match status" value="1"/>
</dbReference>
<feature type="compositionally biased region" description="Basic and acidic residues" evidence="3">
    <location>
        <begin position="333"/>
        <end position="348"/>
    </location>
</feature>
<dbReference type="Gene3D" id="2.40.128.620">
    <property type="match status" value="1"/>
</dbReference>
<dbReference type="AlphaFoldDB" id="A0AAW0X670"/>
<dbReference type="CDD" id="cd00112">
    <property type="entry name" value="LDLa"/>
    <property type="match status" value="1"/>
</dbReference>
<dbReference type="Gene3D" id="3.10.100.10">
    <property type="entry name" value="Mannose-Binding Protein A, subunit A"/>
    <property type="match status" value="1"/>
</dbReference>
<dbReference type="InterPro" id="IPR002172">
    <property type="entry name" value="LDrepeatLR_classA_rpt"/>
</dbReference>
<dbReference type="InterPro" id="IPR016187">
    <property type="entry name" value="CTDL_fold"/>
</dbReference>
<evidence type="ECO:0000256" key="4">
    <source>
        <dbReference type="SAM" id="SignalP"/>
    </source>
</evidence>
<proteinExistence type="predicted"/>
<evidence type="ECO:0000256" key="2">
    <source>
        <dbReference type="PROSITE-ProRule" id="PRU00124"/>
    </source>
</evidence>
<accession>A0AAW0X670</accession>
<dbReference type="SMART" id="SM00192">
    <property type="entry name" value="LDLa"/>
    <property type="match status" value="1"/>
</dbReference>
<dbReference type="SMART" id="SM00034">
    <property type="entry name" value="CLECT"/>
    <property type="match status" value="1"/>
</dbReference>
<feature type="region of interest" description="Disordered" evidence="3">
    <location>
        <begin position="333"/>
        <end position="354"/>
    </location>
</feature>
<dbReference type="Pfam" id="PF00057">
    <property type="entry name" value="Ldl_recept_a"/>
    <property type="match status" value="1"/>
</dbReference>
<evidence type="ECO:0000313" key="6">
    <source>
        <dbReference type="EMBL" id="KAK8735214.1"/>
    </source>
</evidence>
<dbReference type="EMBL" id="JARKIK010000048">
    <property type="protein sequence ID" value="KAK8735214.1"/>
    <property type="molecule type" value="Genomic_DNA"/>
</dbReference>
<dbReference type="PROSITE" id="PS50041">
    <property type="entry name" value="C_TYPE_LECTIN_2"/>
    <property type="match status" value="1"/>
</dbReference>
<reference evidence="6 7" key="1">
    <citation type="journal article" date="2024" name="BMC Genomics">
        <title>Genome assembly of redclaw crayfish (Cherax quadricarinatus) provides insights into its immune adaptation and hypoxia tolerance.</title>
        <authorList>
            <person name="Liu Z."/>
            <person name="Zheng J."/>
            <person name="Li H."/>
            <person name="Fang K."/>
            <person name="Wang S."/>
            <person name="He J."/>
            <person name="Zhou D."/>
            <person name="Weng S."/>
            <person name="Chi M."/>
            <person name="Gu Z."/>
            <person name="He J."/>
            <person name="Li F."/>
            <person name="Wang M."/>
        </authorList>
    </citation>
    <scope>NUCLEOTIDE SEQUENCE [LARGE SCALE GENOMIC DNA]</scope>
    <source>
        <strain evidence="6">ZL_2023a</strain>
    </source>
</reference>
<evidence type="ECO:0000256" key="3">
    <source>
        <dbReference type="SAM" id="MobiDB-lite"/>
    </source>
</evidence>
<dbReference type="InterPro" id="IPR001304">
    <property type="entry name" value="C-type_lectin-like"/>
</dbReference>
<evidence type="ECO:0000259" key="5">
    <source>
        <dbReference type="PROSITE" id="PS50041"/>
    </source>
</evidence>
<dbReference type="PROSITE" id="PS01209">
    <property type="entry name" value="LDLRA_1"/>
    <property type="match status" value="1"/>
</dbReference>
<organism evidence="6 7">
    <name type="scientific">Cherax quadricarinatus</name>
    <name type="common">Australian red claw crayfish</name>
    <dbReference type="NCBI Taxonomy" id="27406"/>
    <lineage>
        <taxon>Eukaryota</taxon>
        <taxon>Metazoa</taxon>
        <taxon>Ecdysozoa</taxon>
        <taxon>Arthropoda</taxon>
        <taxon>Crustacea</taxon>
        <taxon>Multicrustacea</taxon>
        <taxon>Malacostraca</taxon>
        <taxon>Eumalacostraca</taxon>
        <taxon>Eucarida</taxon>
        <taxon>Decapoda</taxon>
        <taxon>Pleocyemata</taxon>
        <taxon>Astacidea</taxon>
        <taxon>Parastacoidea</taxon>
        <taxon>Parastacidae</taxon>
        <taxon>Cherax</taxon>
    </lineage>
</organism>
<dbReference type="Proteomes" id="UP001445076">
    <property type="component" value="Unassembled WGS sequence"/>
</dbReference>
<keyword evidence="4" id="KW-0732">Signal</keyword>
<dbReference type="InterPro" id="IPR016186">
    <property type="entry name" value="C-type_lectin-like/link_sf"/>
</dbReference>
<evidence type="ECO:0000313" key="7">
    <source>
        <dbReference type="Proteomes" id="UP001445076"/>
    </source>
</evidence>
<sequence>MVPARLVKLLVLSALLFAGAEASCLHTEIGCNRGSQCISITNVCNSVKECSDGSDEDPFICEFWRIPDRRPVTRNIGIPDRRPVTRNIDGWNLQNDCSEGYMYCGSTCYSIYQACSNSECSSRLSSRMCEMITQRKLDLPVKGTNMTHEMVTLLASAVNITLNNRKECPMLYTRIGDYCLALFSPAKVSWPEARQFCRSIYGDLSKFEDFRDFGLLLQYMRAAKLTTDYWIGGRFDLDTNAWSWTVDDSTMPLGSPYWAERYIGTCTRRPPPHTDPFSNPPAALPGAACYQYTQAPKNRQQGWCSALTYEHFYYINDEICQEERSPLCMLVDTEKDLPEGEPKVEPDPKSPPQL</sequence>
<dbReference type="SUPFAM" id="SSF56436">
    <property type="entry name" value="C-type lectin-like"/>
    <property type="match status" value="1"/>
</dbReference>
<keyword evidence="1" id="KW-1015">Disulfide bond</keyword>
<feature type="signal peptide" evidence="4">
    <location>
        <begin position="1"/>
        <end position="22"/>
    </location>
</feature>
<protein>
    <recommendedName>
        <fullName evidence="5">C-type lectin domain-containing protein</fullName>
    </recommendedName>
</protein>
<feature type="chain" id="PRO_5044717400" description="C-type lectin domain-containing protein" evidence="4">
    <location>
        <begin position="23"/>
        <end position="354"/>
    </location>
</feature>
<dbReference type="PROSITE" id="PS50068">
    <property type="entry name" value="LDLRA_2"/>
    <property type="match status" value="1"/>
</dbReference>
<dbReference type="CDD" id="cd00037">
    <property type="entry name" value="CLECT"/>
    <property type="match status" value="1"/>
</dbReference>
<reference evidence="6" key="2">
    <citation type="submission" date="2024-01" db="EMBL/GenBank/DDBJ databases">
        <authorList>
            <person name="He J."/>
            <person name="Wang M."/>
            <person name="Zheng J."/>
            <person name="Liu Z."/>
        </authorList>
    </citation>
    <scope>NUCLEOTIDE SEQUENCE</scope>
    <source>
        <strain evidence="6">ZL_2023a</strain>
        <tissue evidence="6">Muscle</tissue>
    </source>
</reference>
<comment type="caution">
    <text evidence="6">The sequence shown here is derived from an EMBL/GenBank/DDBJ whole genome shotgun (WGS) entry which is preliminary data.</text>
</comment>
<dbReference type="InterPro" id="IPR023415">
    <property type="entry name" value="LDLR_class-A_CS"/>
</dbReference>